<protein>
    <recommendedName>
        <fullName evidence="3">diguanylate cyclase</fullName>
        <ecNumber evidence="3">2.7.7.65</ecNumber>
    </recommendedName>
</protein>
<evidence type="ECO:0000259" key="7">
    <source>
        <dbReference type="PROSITE" id="PS50112"/>
    </source>
</evidence>
<dbReference type="PROSITE" id="PS50113">
    <property type="entry name" value="PAC"/>
    <property type="match status" value="1"/>
</dbReference>
<dbReference type="InterPro" id="IPR003018">
    <property type="entry name" value="GAF"/>
</dbReference>
<dbReference type="GO" id="GO:0043709">
    <property type="term" value="P:cell adhesion involved in single-species biofilm formation"/>
    <property type="evidence" value="ECO:0007669"/>
    <property type="project" value="TreeGrafter"/>
</dbReference>
<evidence type="ECO:0000256" key="2">
    <source>
        <dbReference type="ARBA" id="ARBA00004665"/>
    </source>
</evidence>
<comment type="pathway">
    <text evidence="2">Purine metabolism; 3',5'-cyclic di-GMP biosynthesis.</text>
</comment>
<dbReference type="EMBL" id="OW969750">
    <property type="protein sequence ID" value="CAH6244327.1"/>
    <property type="molecule type" value="Genomic_DNA"/>
</dbReference>
<keyword evidence="6" id="KW-0175">Coiled coil</keyword>
<dbReference type="PROSITE" id="PS50887">
    <property type="entry name" value="GGDEF"/>
    <property type="match status" value="1"/>
</dbReference>
<dbReference type="GO" id="GO:1902201">
    <property type="term" value="P:negative regulation of bacterial-type flagellum-dependent cell motility"/>
    <property type="evidence" value="ECO:0007669"/>
    <property type="project" value="TreeGrafter"/>
</dbReference>
<dbReference type="InterPro" id="IPR000700">
    <property type="entry name" value="PAS-assoc_C"/>
</dbReference>
<comment type="catalytic activity">
    <reaction evidence="5">
        <text>2 GTP = 3',3'-c-di-GMP + 2 diphosphate</text>
        <dbReference type="Rhea" id="RHEA:24898"/>
        <dbReference type="ChEBI" id="CHEBI:33019"/>
        <dbReference type="ChEBI" id="CHEBI:37565"/>
        <dbReference type="ChEBI" id="CHEBI:58805"/>
        <dbReference type="EC" id="2.7.7.65"/>
    </reaction>
</comment>
<comment type="cofactor">
    <cofactor evidence="1">
        <name>Mg(2+)</name>
        <dbReference type="ChEBI" id="CHEBI:18420"/>
    </cofactor>
</comment>
<dbReference type="InterPro" id="IPR000160">
    <property type="entry name" value="GGDEF_dom"/>
</dbReference>
<dbReference type="PANTHER" id="PTHR45138:SF9">
    <property type="entry name" value="DIGUANYLATE CYCLASE DGCM-RELATED"/>
    <property type="match status" value="1"/>
</dbReference>
<dbReference type="SMART" id="SM00091">
    <property type="entry name" value="PAS"/>
    <property type="match status" value="1"/>
</dbReference>
<dbReference type="NCBIfam" id="TIGR00229">
    <property type="entry name" value="sensory_box"/>
    <property type="match status" value="1"/>
</dbReference>
<dbReference type="InterPro" id="IPR001610">
    <property type="entry name" value="PAC"/>
</dbReference>
<dbReference type="Pfam" id="PF01590">
    <property type="entry name" value="GAF"/>
    <property type="match status" value="1"/>
</dbReference>
<keyword evidence="11" id="KW-1185">Reference proteome</keyword>
<dbReference type="SUPFAM" id="SSF55073">
    <property type="entry name" value="Nucleotide cyclase"/>
    <property type="match status" value="1"/>
</dbReference>
<dbReference type="InterPro" id="IPR050469">
    <property type="entry name" value="Diguanylate_Cyclase"/>
</dbReference>
<dbReference type="RefSeq" id="WP_230131520.1">
    <property type="nucleotide sequence ID" value="NZ_JAIKUU010000051.1"/>
</dbReference>
<dbReference type="Proteomes" id="UP000789617">
    <property type="component" value="Plasmid P1"/>
</dbReference>
<feature type="coiled-coil region" evidence="6">
    <location>
        <begin position="294"/>
        <end position="324"/>
    </location>
</feature>
<dbReference type="InterPro" id="IPR043128">
    <property type="entry name" value="Rev_trsase/Diguanyl_cyclase"/>
</dbReference>
<dbReference type="Gene3D" id="3.30.450.40">
    <property type="match status" value="1"/>
</dbReference>
<evidence type="ECO:0000313" key="10">
    <source>
        <dbReference type="EMBL" id="CAH6244327.1"/>
    </source>
</evidence>
<keyword evidence="10" id="KW-0614">Plasmid</keyword>
<dbReference type="GO" id="GO:0005525">
    <property type="term" value="F:GTP binding"/>
    <property type="evidence" value="ECO:0007669"/>
    <property type="project" value="UniProtKB-KW"/>
</dbReference>
<dbReference type="InterPro" id="IPR029787">
    <property type="entry name" value="Nucleotide_cyclase"/>
</dbReference>
<dbReference type="Gene3D" id="3.30.450.20">
    <property type="entry name" value="PAS domain"/>
    <property type="match status" value="1"/>
</dbReference>
<dbReference type="EC" id="2.7.7.65" evidence="3"/>
<feature type="domain" description="PAC" evidence="8">
    <location>
        <begin position="254"/>
        <end position="306"/>
    </location>
</feature>
<geneLocation type="plasmid" evidence="10 11">
    <name>P1</name>
</geneLocation>
<evidence type="ECO:0000259" key="8">
    <source>
        <dbReference type="PROSITE" id="PS50113"/>
    </source>
</evidence>
<evidence type="ECO:0000256" key="4">
    <source>
        <dbReference type="ARBA" id="ARBA00023134"/>
    </source>
</evidence>
<dbReference type="Pfam" id="PF00990">
    <property type="entry name" value="GGDEF"/>
    <property type="match status" value="1"/>
</dbReference>
<dbReference type="InterPro" id="IPR013655">
    <property type="entry name" value="PAS_fold_3"/>
</dbReference>
<accession>A0A9P0VFS6</accession>
<evidence type="ECO:0000256" key="6">
    <source>
        <dbReference type="SAM" id="Coils"/>
    </source>
</evidence>
<keyword evidence="4" id="KW-0342">GTP-binding</keyword>
<evidence type="ECO:0000259" key="9">
    <source>
        <dbReference type="PROSITE" id="PS50887"/>
    </source>
</evidence>
<dbReference type="SUPFAM" id="SSF55785">
    <property type="entry name" value="PYP-like sensor domain (PAS domain)"/>
    <property type="match status" value="1"/>
</dbReference>
<dbReference type="SUPFAM" id="SSF55781">
    <property type="entry name" value="GAF domain-like"/>
    <property type="match status" value="1"/>
</dbReference>
<dbReference type="InterPro" id="IPR000014">
    <property type="entry name" value="PAS"/>
</dbReference>
<dbReference type="CDD" id="cd01949">
    <property type="entry name" value="GGDEF"/>
    <property type="match status" value="1"/>
</dbReference>
<keyword evidence="4" id="KW-0547">Nucleotide-binding</keyword>
<proteinExistence type="predicted"/>
<dbReference type="SMART" id="SM00086">
    <property type="entry name" value="PAC"/>
    <property type="match status" value="1"/>
</dbReference>
<dbReference type="PANTHER" id="PTHR45138">
    <property type="entry name" value="REGULATORY COMPONENTS OF SENSORY TRANSDUCTION SYSTEM"/>
    <property type="match status" value="1"/>
</dbReference>
<gene>
    <name evidence="10" type="ORF">AN2335V1_4774</name>
</gene>
<dbReference type="AlphaFoldDB" id="A0A9P0VFS6"/>
<dbReference type="InterPro" id="IPR035965">
    <property type="entry name" value="PAS-like_dom_sf"/>
</dbReference>
<dbReference type="Pfam" id="PF08447">
    <property type="entry name" value="PAS_3"/>
    <property type="match status" value="1"/>
</dbReference>
<dbReference type="InterPro" id="IPR029016">
    <property type="entry name" value="GAF-like_dom_sf"/>
</dbReference>
<dbReference type="SMART" id="SM00267">
    <property type="entry name" value="GGDEF"/>
    <property type="match status" value="1"/>
</dbReference>
<name>A0A9P0VFS6_KLEVA</name>
<dbReference type="Gene3D" id="3.30.70.270">
    <property type="match status" value="1"/>
</dbReference>
<organism evidence="10 11">
    <name type="scientific">Klebsiella variicola</name>
    <dbReference type="NCBI Taxonomy" id="244366"/>
    <lineage>
        <taxon>Bacteria</taxon>
        <taxon>Pseudomonadati</taxon>
        <taxon>Pseudomonadota</taxon>
        <taxon>Gammaproteobacteria</taxon>
        <taxon>Enterobacterales</taxon>
        <taxon>Enterobacteriaceae</taxon>
        <taxon>Klebsiella/Raoultella group</taxon>
        <taxon>Klebsiella</taxon>
        <taxon>Klebsiella pneumoniae complex</taxon>
    </lineage>
</organism>
<evidence type="ECO:0000256" key="5">
    <source>
        <dbReference type="ARBA" id="ARBA00034247"/>
    </source>
</evidence>
<dbReference type="GO" id="GO:0005886">
    <property type="term" value="C:plasma membrane"/>
    <property type="evidence" value="ECO:0007669"/>
    <property type="project" value="TreeGrafter"/>
</dbReference>
<dbReference type="FunFam" id="3.30.70.270:FF:000001">
    <property type="entry name" value="Diguanylate cyclase domain protein"/>
    <property type="match status" value="1"/>
</dbReference>
<evidence type="ECO:0000313" key="11">
    <source>
        <dbReference type="Proteomes" id="UP000789617"/>
    </source>
</evidence>
<sequence length="493" mass="56138">MSEHLFRTNRLHTLYEALVHHASSPQVAFITLLEEGLAAFDMKLGIISQIVDNRYTLLAVSPSLEGLSPGMTFDLQDTYCQLVVKKGHIISVLNAGKHPDLKTHPVYRQMRLESYISAPLWVRGEIWGTINFSSTEIRTEDFTDDDSDFIGLMAKGLGSLLEVRILTGEKENIISDLRRNNDILEKIFDNSGIGMALVAPTGQWKRVNSSLVRMLGYSESYLLSIDFQKITHPEDLTTDLQLLQALSAGDIPGYQLEKRYLTASGKYIWILLSVSLVWEDNGEVKYYIAQIQDMDERKAMEEALRTQKEELRKANTALQKMASEDSLTEIANRRMFMAWFESEASAHRRRPRPFSLAIADIDFFKSYNDQYGHPEGDVALRTIAQALTSRLRQQDKIARFGGEEFIFLFPDTDEARCYQICEGLRQHIEKITSLRRPVTISIGGVTVVPKAERALDFYMLFKIADAELYEAKHTGRNQVRVKMTQNHDHSDNG</sequence>
<dbReference type="CDD" id="cd00130">
    <property type="entry name" value="PAS"/>
    <property type="match status" value="1"/>
</dbReference>
<dbReference type="NCBIfam" id="TIGR00254">
    <property type="entry name" value="GGDEF"/>
    <property type="match status" value="1"/>
</dbReference>
<evidence type="ECO:0000256" key="3">
    <source>
        <dbReference type="ARBA" id="ARBA00012528"/>
    </source>
</evidence>
<feature type="domain" description="GGDEF" evidence="9">
    <location>
        <begin position="352"/>
        <end position="484"/>
    </location>
</feature>
<dbReference type="GO" id="GO:0052621">
    <property type="term" value="F:diguanylate cyclase activity"/>
    <property type="evidence" value="ECO:0007669"/>
    <property type="project" value="UniProtKB-EC"/>
</dbReference>
<feature type="domain" description="PAS" evidence="7">
    <location>
        <begin position="180"/>
        <end position="250"/>
    </location>
</feature>
<evidence type="ECO:0000256" key="1">
    <source>
        <dbReference type="ARBA" id="ARBA00001946"/>
    </source>
</evidence>
<reference evidence="10" key="1">
    <citation type="submission" date="2022-05" db="EMBL/GenBank/DDBJ databases">
        <authorList>
            <person name="Alioto T."/>
            <person name="Alioto T."/>
            <person name="Gomez Garrido J."/>
        </authorList>
    </citation>
    <scope>NUCLEOTIDE SEQUENCE</scope>
    <source>
        <strain evidence="10">0</strain>
        <plasmid evidence="10">P1</plasmid>
    </source>
</reference>
<dbReference type="PROSITE" id="PS50112">
    <property type="entry name" value="PAS"/>
    <property type="match status" value="1"/>
</dbReference>